<comment type="caution">
    <text evidence="8">The sequence shown here is derived from an EMBL/GenBank/DDBJ whole genome shotgun (WGS) entry which is preliminary data.</text>
</comment>
<evidence type="ECO:0000256" key="1">
    <source>
        <dbReference type="ARBA" id="ARBA00004370"/>
    </source>
</evidence>
<keyword evidence="9" id="KW-1185">Reference proteome</keyword>
<evidence type="ECO:0000256" key="2">
    <source>
        <dbReference type="ARBA" id="ARBA00022692"/>
    </source>
</evidence>
<evidence type="ECO:0000256" key="4">
    <source>
        <dbReference type="ARBA" id="ARBA00023136"/>
    </source>
</evidence>
<feature type="domain" description="Amino acid transporter transmembrane" evidence="7">
    <location>
        <begin position="108"/>
        <end position="487"/>
    </location>
</feature>
<feature type="transmembrane region" description="Helical" evidence="6">
    <location>
        <begin position="196"/>
        <end position="217"/>
    </location>
</feature>
<accession>A0A9P6FAZ0</accession>
<protein>
    <recommendedName>
        <fullName evidence="7">Amino acid transporter transmembrane domain-containing protein</fullName>
    </recommendedName>
</protein>
<evidence type="ECO:0000313" key="8">
    <source>
        <dbReference type="EMBL" id="KAF9546498.1"/>
    </source>
</evidence>
<dbReference type="PANTHER" id="PTHR16189">
    <property type="entry name" value="TRANSMEMBRANE PROTEIN 104-RELATED"/>
    <property type="match status" value="1"/>
</dbReference>
<dbReference type="GO" id="GO:0016020">
    <property type="term" value="C:membrane"/>
    <property type="evidence" value="ECO:0007669"/>
    <property type="project" value="UniProtKB-SubCell"/>
</dbReference>
<feature type="transmembrane region" description="Helical" evidence="6">
    <location>
        <begin position="462"/>
        <end position="482"/>
    </location>
</feature>
<evidence type="ECO:0000256" key="3">
    <source>
        <dbReference type="ARBA" id="ARBA00022989"/>
    </source>
</evidence>
<keyword evidence="4 6" id="KW-0472">Membrane</keyword>
<feature type="transmembrane region" description="Helical" evidence="6">
    <location>
        <begin position="323"/>
        <end position="341"/>
    </location>
</feature>
<feature type="transmembrane region" description="Helical" evidence="6">
    <location>
        <begin position="256"/>
        <end position="274"/>
    </location>
</feature>
<organism evidence="8 9">
    <name type="scientific">Mortierella hygrophila</name>
    <dbReference type="NCBI Taxonomy" id="979708"/>
    <lineage>
        <taxon>Eukaryota</taxon>
        <taxon>Fungi</taxon>
        <taxon>Fungi incertae sedis</taxon>
        <taxon>Mucoromycota</taxon>
        <taxon>Mortierellomycotina</taxon>
        <taxon>Mortierellomycetes</taxon>
        <taxon>Mortierellales</taxon>
        <taxon>Mortierellaceae</taxon>
        <taxon>Mortierella</taxon>
    </lineage>
</organism>
<name>A0A9P6FAZ0_9FUNG</name>
<gene>
    <name evidence="8" type="ORF">EC957_009712</name>
</gene>
<proteinExistence type="predicted"/>
<dbReference type="Proteomes" id="UP000723463">
    <property type="component" value="Unassembled WGS sequence"/>
</dbReference>
<reference evidence="8" key="1">
    <citation type="journal article" date="2020" name="Fungal Divers.">
        <title>Resolving the Mortierellaceae phylogeny through synthesis of multi-gene phylogenetics and phylogenomics.</title>
        <authorList>
            <person name="Vandepol N."/>
            <person name="Liber J."/>
            <person name="Desiro A."/>
            <person name="Na H."/>
            <person name="Kennedy M."/>
            <person name="Barry K."/>
            <person name="Grigoriev I.V."/>
            <person name="Miller A.N."/>
            <person name="O'Donnell K."/>
            <person name="Stajich J.E."/>
            <person name="Bonito G."/>
        </authorList>
    </citation>
    <scope>NUCLEOTIDE SEQUENCE</scope>
    <source>
        <strain evidence="8">NRRL 2591</strain>
    </source>
</reference>
<feature type="transmembrane region" description="Helical" evidence="6">
    <location>
        <begin position="699"/>
        <end position="725"/>
    </location>
</feature>
<dbReference type="InterPro" id="IPR013057">
    <property type="entry name" value="AA_transpt_TM"/>
</dbReference>
<feature type="region of interest" description="Disordered" evidence="5">
    <location>
        <begin position="1"/>
        <end position="44"/>
    </location>
</feature>
<feature type="transmembrane region" description="Helical" evidence="6">
    <location>
        <begin position="353"/>
        <end position="377"/>
    </location>
</feature>
<comment type="subcellular location">
    <subcellularLocation>
        <location evidence="1">Membrane</location>
    </subcellularLocation>
</comment>
<sequence>MPPPAPNKVERVSPGPTSVCPDAMSSTTSIGARRSGSSPPSEQGTLVGGFFERVHSLTRSRCRRLSLSGLSSLQRQEQDQDVSVTIGSHGSHEAGTGPVATATVAKDISFIGGLCLLICNTTGPGAVSLPLIAQSAGWVPTIIGFALVGVLSYLSCMFVCEAMTEVPGNERHQANIEFSNMVVCFFGRRYQAVVQIICFLALQTTIIASIAICAQLFDNLLIQIAHRTCGIQVYPNVAFVCVSEQLPAASPFSGNLITSTGALVAMILIVPLCLLNLSENIWLQVGSSMVILLIFVQWIVTFFQRGLDTSRVPAVGADLSQTFGSILFNYAFITAIPSWANAKQSHVSAHKTVGTDVTLMTTLFALVSVLGGMAYAIPENSTMIQAITSSSGVTTLSQIAGYTFPIAALVTSIPINMIVLRYNLIQSKTCRKAWANVITGGLPWLVAIPCMTGSGLTTVVGWSSLFLVSSANFVIPFLLYIYSKKYKARLMAMTPADRAIQERLDKELCGTLTAEEAAEVAKLSSECEVGYSEQSSEVIQSKDGDDELVNGRDVNTDVDMEKHGEGHGAVVVAVDSSECDSHDTKHLQSPGGQSGSQDIWNEKTSGEDLGASGGAYSESFTKSARSSSADSKTSLQDLSSSKEAVINASETSITVTGMDHEVKSSEPRHRMLYRPENDIANKTKDESSVMRAIPLSSPVPGLAIAYCALTVLLIGISATIIIKIVQLA</sequence>
<dbReference type="Pfam" id="PF01490">
    <property type="entry name" value="Aa_trans"/>
    <property type="match status" value="1"/>
</dbReference>
<keyword evidence="3 6" id="KW-1133">Transmembrane helix</keyword>
<feature type="compositionally biased region" description="Polar residues" evidence="5">
    <location>
        <begin position="24"/>
        <end position="44"/>
    </location>
</feature>
<keyword evidence="2 6" id="KW-0812">Transmembrane</keyword>
<feature type="transmembrane region" description="Helical" evidence="6">
    <location>
        <begin position="281"/>
        <end position="303"/>
    </location>
</feature>
<evidence type="ECO:0000256" key="6">
    <source>
        <dbReference type="SAM" id="Phobius"/>
    </source>
</evidence>
<dbReference type="PANTHER" id="PTHR16189:SF3">
    <property type="entry name" value="AMINO ACID TRANSPORTER TRANSMEMBRANE DOMAIN-CONTAINING PROTEIN"/>
    <property type="match status" value="1"/>
</dbReference>
<feature type="transmembrane region" description="Helical" evidence="6">
    <location>
        <begin position="434"/>
        <end position="456"/>
    </location>
</feature>
<feature type="transmembrane region" description="Helical" evidence="6">
    <location>
        <begin position="399"/>
        <end position="422"/>
    </location>
</feature>
<feature type="region of interest" description="Disordered" evidence="5">
    <location>
        <begin position="576"/>
        <end position="643"/>
    </location>
</feature>
<feature type="transmembrane region" description="Helical" evidence="6">
    <location>
        <begin position="138"/>
        <end position="160"/>
    </location>
</feature>
<evidence type="ECO:0000313" key="9">
    <source>
        <dbReference type="Proteomes" id="UP000723463"/>
    </source>
</evidence>
<evidence type="ECO:0000259" key="7">
    <source>
        <dbReference type="Pfam" id="PF01490"/>
    </source>
</evidence>
<feature type="compositionally biased region" description="Low complexity" evidence="5">
    <location>
        <begin position="617"/>
        <end position="634"/>
    </location>
</feature>
<evidence type="ECO:0000256" key="5">
    <source>
        <dbReference type="SAM" id="MobiDB-lite"/>
    </source>
</evidence>
<dbReference type="EMBL" id="JAAAXW010000055">
    <property type="protein sequence ID" value="KAF9546498.1"/>
    <property type="molecule type" value="Genomic_DNA"/>
</dbReference>
<dbReference type="AlphaFoldDB" id="A0A9P6FAZ0"/>